<gene>
    <name evidence="3" type="ORF">SAMN04487962_105180</name>
</gene>
<accession>A0A1I0CIR2</accession>
<protein>
    <submittedName>
        <fullName evidence="3">Nitric oxide reductase NorD protein</fullName>
    </submittedName>
</protein>
<evidence type="ECO:0000313" key="3">
    <source>
        <dbReference type="EMBL" id="SET19527.1"/>
    </source>
</evidence>
<dbReference type="STRING" id="430453.SAMN04487962_105180"/>
<dbReference type="Pfam" id="PF00092">
    <property type="entry name" value="VWA"/>
    <property type="match status" value="1"/>
</dbReference>
<sequence>MEEWVGFKWHEYITRHAMGEFPEHAIQLKDEARTLGVLFRALGGDPALSLVVAEPRHFRTRRRFLQKLAGTHKKFELAWRDEQSLRLPDRLALFPSKHLNRDLYLWLAALAAQGECTEEDWLTGNQAMVQTLLGRWPGLEPVYQRLVRNSLQWRPDPTTLPDAESRREKAIRQALIHPGSVDTLPEADSDPWPVIIWLYPTMTPGKLTAQVIGDDNMSSKPGGLEKKRKRRRAERVDAFDKDQGLMLFRLESLFSWSEFIPVDRAGDDTEEEDADAVADDMDMISVSSDRRESSSAIKFDLDLPSEENDDLHLGPGIHLPEWDWRSQGYREKFCCLQPMLSKDSVPSPLPDHLSRSAMRLRRQFSALKPLRQWERRQIEGEELDLDACMEREVQHRRGIGEIDQKLFRRCKQNQRDLACLILADISMSTDTYINNNQRVIDITRDGLQLLSEALQASRDPFALFAFSSRRRDHIRFHHIKAFDEPYNDVSRGRIQALEPGYYTRMGAAIRQATRLLQGRHEHQKILLLLTDGKPNDLDLYEGRYGVEDTRMAVQEAHKAGLTPFCVTIDDDASEYLPYVFGSNNFVVIKDPVQLPLQLPKLYMNLPR</sequence>
<evidence type="ECO:0000259" key="2">
    <source>
        <dbReference type="PROSITE" id="PS50234"/>
    </source>
</evidence>
<proteinExistence type="predicted"/>
<dbReference type="AlphaFoldDB" id="A0A1I0CIR2"/>
<organism evidence="3 4">
    <name type="scientific">Marinobacter segnicrescens</name>
    <dbReference type="NCBI Taxonomy" id="430453"/>
    <lineage>
        <taxon>Bacteria</taxon>
        <taxon>Pseudomonadati</taxon>
        <taxon>Pseudomonadota</taxon>
        <taxon>Gammaproteobacteria</taxon>
        <taxon>Pseudomonadales</taxon>
        <taxon>Marinobacteraceae</taxon>
        <taxon>Marinobacter</taxon>
    </lineage>
</organism>
<keyword evidence="4" id="KW-1185">Reference proteome</keyword>
<dbReference type="PANTHER" id="PTHR41248:SF1">
    <property type="entry name" value="NORD PROTEIN"/>
    <property type="match status" value="1"/>
</dbReference>
<dbReference type="SMART" id="SM00327">
    <property type="entry name" value="VWA"/>
    <property type="match status" value="1"/>
</dbReference>
<name>A0A1I0CIR2_9GAMM</name>
<reference evidence="4" key="1">
    <citation type="submission" date="2016-10" db="EMBL/GenBank/DDBJ databases">
        <authorList>
            <person name="Varghese N."/>
            <person name="Submissions S."/>
        </authorList>
    </citation>
    <scope>NUCLEOTIDE SEQUENCE [LARGE SCALE GENOMIC DNA]</scope>
    <source>
        <strain evidence="4">CGMCC 1.6489</strain>
    </source>
</reference>
<dbReference type="InterPro" id="IPR002035">
    <property type="entry name" value="VWF_A"/>
</dbReference>
<evidence type="ECO:0000313" key="4">
    <source>
        <dbReference type="Proteomes" id="UP000198762"/>
    </source>
</evidence>
<dbReference type="InterPro" id="IPR036465">
    <property type="entry name" value="vWFA_dom_sf"/>
</dbReference>
<dbReference type="PROSITE" id="PS50234">
    <property type="entry name" value="VWFA"/>
    <property type="match status" value="1"/>
</dbReference>
<feature type="region of interest" description="Disordered" evidence="1">
    <location>
        <begin position="211"/>
        <end position="233"/>
    </location>
</feature>
<dbReference type="EMBL" id="FOHZ01000005">
    <property type="protein sequence ID" value="SET19527.1"/>
    <property type="molecule type" value="Genomic_DNA"/>
</dbReference>
<dbReference type="Proteomes" id="UP000198762">
    <property type="component" value="Unassembled WGS sequence"/>
</dbReference>
<dbReference type="OrthoDB" id="9758211at2"/>
<dbReference type="InterPro" id="IPR051928">
    <property type="entry name" value="NorD/CobT"/>
</dbReference>
<dbReference type="CDD" id="cd01454">
    <property type="entry name" value="vWA_norD_type"/>
    <property type="match status" value="1"/>
</dbReference>
<dbReference type="Gene3D" id="3.40.50.410">
    <property type="entry name" value="von Willebrand factor, type A domain"/>
    <property type="match status" value="1"/>
</dbReference>
<feature type="domain" description="VWFA" evidence="2">
    <location>
        <begin position="416"/>
        <end position="605"/>
    </location>
</feature>
<dbReference type="SUPFAM" id="SSF53300">
    <property type="entry name" value="vWA-like"/>
    <property type="match status" value="1"/>
</dbReference>
<dbReference type="PANTHER" id="PTHR41248">
    <property type="entry name" value="NORD PROTEIN"/>
    <property type="match status" value="1"/>
</dbReference>
<evidence type="ECO:0000256" key="1">
    <source>
        <dbReference type="SAM" id="MobiDB-lite"/>
    </source>
</evidence>
<dbReference type="RefSeq" id="WP_091850114.1">
    <property type="nucleotide sequence ID" value="NZ_FOHZ01000005.1"/>
</dbReference>